<dbReference type="EMBL" id="MKFT01000012">
    <property type="protein sequence ID" value="OHY92608.1"/>
    <property type="molecule type" value="Genomic_DNA"/>
</dbReference>
<reference evidence="1 2" key="1">
    <citation type="submission" date="2016-09" db="EMBL/GenBank/DDBJ databases">
        <title>Isolation, identification and antibiotic sensitivity analysis of bacterial pathogen from juvenile Hippocampus erectus with tail-rotted disease.</title>
        <authorList>
            <person name="Yang Q."/>
        </authorList>
    </citation>
    <scope>NUCLEOTIDE SEQUENCE [LARGE SCALE GENOMIC DNA]</scope>
    <source>
        <strain evidence="1 2">HM-10</strain>
    </source>
</reference>
<proteinExistence type="predicted"/>
<comment type="caution">
    <text evidence="1">The sequence shown here is derived from an EMBL/GenBank/DDBJ whole genome shotgun (WGS) entry which is preliminary data.</text>
</comment>
<dbReference type="Proteomes" id="UP000180133">
    <property type="component" value="Unassembled WGS sequence"/>
</dbReference>
<evidence type="ECO:0000313" key="1">
    <source>
        <dbReference type="EMBL" id="OHY92608.1"/>
    </source>
</evidence>
<evidence type="ECO:0000313" key="2">
    <source>
        <dbReference type="Proteomes" id="UP000180133"/>
    </source>
</evidence>
<sequence>MRKCMHNHLYRLEKQRLVKRLNSKGTVNASFEALFLFELQKTIDLEGVGESLRSIDSHRERLEKDKVLILKKQEILERLKREHHSFNPQINSKLLALTSDLTEKTLELEIIGELLNESETQINQELSPSNKYSYEPLKV</sequence>
<keyword evidence="2" id="KW-1185">Reference proteome</keyword>
<organism evidence="1 2">
    <name type="scientific">Vibrio rotiferianus</name>
    <dbReference type="NCBI Taxonomy" id="190895"/>
    <lineage>
        <taxon>Bacteria</taxon>
        <taxon>Pseudomonadati</taxon>
        <taxon>Pseudomonadota</taxon>
        <taxon>Gammaproteobacteria</taxon>
        <taxon>Vibrionales</taxon>
        <taxon>Vibrionaceae</taxon>
        <taxon>Vibrio</taxon>
    </lineage>
</organism>
<gene>
    <name evidence="1" type="ORF">BI375_03900</name>
</gene>
<protein>
    <submittedName>
        <fullName evidence="1">Uncharacterized protein</fullName>
    </submittedName>
</protein>
<dbReference type="RefSeq" id="WP_071234543.1">
    <property type="nucleotide sequence ID" value="NZ_KV861316.1"/>
</dbReference>
<accession>A0ABX3D771</accession>
<name>A0ABX3D771_9VIBR</name>